<protein>
    <submittedName>
        <fullName evidence="2">Putative lysozyme</fullName>
    </submittedName>
</protein>
<dbReference type="InterPro" id="IPR007048">
    <property type="entry name" value="IraD/Gp25-like"/>
</dbReference>
<sequence length="113" mass="13071">MNRYTGETLSDENEHIKQSITDILTTQIGTRLQRRDYGSNIPKLIDHPINRILMLQLASCAVTALRKWEKRIKIRQFKPIFANGKITANILATRGNQIKTIDFNDIFIGHKHE</sequence>
<dbReference type="SUPFAM" id="SSF160719">
    <property type="entry name" value="gpW/gp25-like"/>
    <property type="match status" value="1"/>
</dbReference>
<dbReference type="Proteomes" id="UP000006457">
    <property type="component" value="Unassembled WGS sequence"/>
</dbReference>
<dbReference type="Gene3D" id="3.10.450.40">
    <property type="match status" value="1"/>
</dbReference>
<accession>I3DCJ6</accession>
<dbReference type="AlphaFoldDB" id="I3DCJ6"/>
<feature type="domain" description="IraD/Gp25-like" evidence="1">
    <location>
        <begin position="11"/>
        <end position="76"/>
    </location>
</feature>
<comment type="caution">
    <text evidence="2">The sequence shown here is derived from an EMBL/GenBank/DDBJ whole genome shotgun (WGS) entry which is preliminary data.</text>
</comment>
<evidence type="ECO:0000259" key="1">
    <source>
        <dbReference type="Pfam" id="PF04965"/>
    </source>
</evidence>
<dbReference type="eggNOG" id="COG3628">
    <property type="taxonomic scope" value="Bacteria"/>
</dbReference>
<proteinExistence type="predicted"/>
<reference evidence="2 3" key="1">
    <citation type="submission" date="2012-03" db="EMBL/GenBank/DDBJ databases">
        <authorList>
            <person name="Harkins D.M."/>
            <person name="Madupu R."/>
            <person name="Durkin A.S."/>
            <person name="Torralba M."/>
            <person name="Methe B."/>
            <person name="Sutton G.G."/>
            <person name="Nelson K.E."/>
        </authorList>
    </citation>
    <scope>NUCLEOTIDE SEQUENCE [LARGE SCALE GENOMIC DNA]</scope>
    <source>
        <strain evidence="2 3">CCUG 2042</strain>
    </source>
</reference>
<organism evidence="2 3">
    <name type="scientific">Pasteurella bettyae CCUG 2042</name>
    <dbReference type="NCBI Taxonomy" id="1095749"/>
    <lineage>
        <taxon>Bacteria</taxon>
        <taxon>Pseudomonadati</taxon>
        <taxon>Pseudomonadota</taxon>
        <taxon>Gammaproteobacteria</taxon>
        <taxon>Pasteurellales</taxon>
        <taxon>Pasteurellaceae</taxon>
        <taxon>Pasteurella</taxon>
    </lineage>
</organism>
<dbReference type="EMBL" id="AJSX01000030">
    <property type="protein sequence ID" value="EIJ69439.1"/>
    <property type="molecule type" value="Genomic_DNA"/>
</dbReference>
<dbReference type="OrthoDB" id="9802846at2"/>
<evidence type="ECO:0000313" key="3">
    <source>
        <dbReference type="Proteomes" id="UP000006457"/>
    </source>
</evidence>
<keyword evidence="3" id="KW-1185">Reference proteome</keyword>
<gene>
    <name evidence="2" type="ORF">HMPREF1052_0845</name>
</gene>
<name>I3DCJ6_9PAST</name>
<dbReference type="Pfam" id="PF04965">
    <property type="entry name" value="GPW_gp25"/>
    <property type="match status" value="1"/>
</dbReference>
<dbReference type="RefSeq" id="WP_005760591.1">
    <property type="nucleotide sequence ID" value="NZ_AJSX01000030.1"/>
</dbReference>
<evidence type="ECO:0000313" key="2">
    <source>
        <dbReference type="EMBL" id="EIJ69439.1"/>
    </source>
</evidence>